<protein>
    <submittedName>
        <fullName evidence="1">Uncharacterized protein</fullName>
    </submittedName>
</protein>
<name>L0AZ67_THEEQ</name>
<dbReference type="EMBL" id="CP001669">
    <property type="protein sequence ID" value="AFZ80543.1"/>
    <property type="molecule type" value="Genomic_DNA"/>
</dbReference>
<reference evidence="1 2" key="1">
    <citation type="journal article" date="2012" name="BMC Genomics">
        <title>Comparative genomic analysis and phylogenetic position of Theileria equi.</title>
        <authorList>
            <person name="Kappmeyer L.S."/>
            <person name="Thiagarajan M."/>
            <person name="Herndon D.R."/>
            <person name="Ramsay J.D."/>
            <person name="Caler E."/>
            <person name="Djikeng A."/>
            <person name="Gillespie J.J."/>
            <person name="Lau A.O."/>
            <person name="Roalson E.H."/>
            <person name="Silva J.C."/>
            <person name="Silva M.G."/>
            <person name="Suarez C.E."/>
            <person name="Ueti M.W."/>
            <person name="Nene V.M."/>
            <person name="Mealey R.H."/>
            <person name="Knowles D.P."/>
            <person name="Brayton K.A."/>
        </authorList>
    </citation>
    <scope>NUCLEOTIDE SEQUENCE [LARGE SCALE GENOMIC DNA]</scope>
    <source>
        <strain evidence="1 2">WA</strain>
    </source>
</reference>
<sequence length="927" mass="106283">MEASKGRDSVTLPLNIPREVLRFMDVKDYSIFRDNETKKSDTIEVQDHRVDFIKAECAWLGNQPELLYGKIDDLANLSASLDKYLTECSSQRCNDLMNTSLYMNFRSKMSTISLASIKNLRKSFDDYKYSTVHDSAEIIKLYQRLETMRDARSLLNTIRTLYKLYENIRSSKTEKFHSIIVLASVLYHFEAVAKLDSRISSTIIFNTIKERLTYTCRNLINGLFFKCGTKFNLQQKVKLLLLLGQPPEYAAKNILGLLQTELISISSFVLQKYITAEHLVNLSQNEAFPHIVGPRDISIQARMIGSNVLLLVICKLLSDYVSFFKKVFSELFTLDEDSLFLTQDLEKFSKLYNIPVENFPILSRLNDLPWIPFYSHVCSLIKRDVFHLAFTTFEILTTILHNCNLSTLNDDNDIIKMALLLRFYIIYHDTNLSHTSHSPTNNFEPIDHNNCTRDLIKILTTLSEIPLLHNGIDFNKSNNNALKTLEIIISTKLERCLDKCFMEDIQANFTSLETFDRIEHYSLGAFKDVFSAAKHFSHIVNNMLVNTDNTVFSSTNPYHGWTPNAAFTGFNLNISSPALHGNTHALQKTDTFLPKSFLSVNYGGLYTGSSKKLMEHFETFYRVMLVQPENAMEVVVRFTNMVDQFIYRSIHSCGIHTSVIETLDKFKNVFKMMRDKNPKVCKFSSISTTSSIDHNTTNLISGTNTNISQLYFSVNAIESGFTILESLRVLMENNTGEVHRFLGEYYDERLGVIAELRSVVYYISMYNLLRPKLPTVKILQILKSSKIVDAGARIGRLFSEFEMHLNTIQNSLEGAGINSLPIIVKIHLWDSTTRVIKDSFKPVLDMANNDVNCHIQGLVNDGYAKALRITDAVCRRYIDNVKCDYLNNKTEIANMGTYHILVNKVINRQYSTCYYTHFTIKCVSQHL</sequence>
<accession>L0AZ67</accession>
<dbReference type="KEGG" id="beq:BEWA_034000"/>
<evidence type="ECO:0000313" key="1">
    <source>
        <dbReference type="EMBL" id="AFZ80543.1"/>
    </source>
</evidence>
<dbReference type="GeneID" id="15803524"/>
<dbReference type="eggNOG" id="ENOG502QX3D">
    <property type="taxonomic scope" value="Eukaryota"/>
</dbReference>
<gene>
    <name evidence="1" type="ORF">BEWA_034000</name>
</gene>
<dbReference type="OrthoDB" id="360655at2759"/>
<dbReference type="Proteomes" id="UP000031512">
    <property type="component" value="Chromosome 1"/>
</dbReference>
<organism evidence="1 2">
    <name type="scientific">Theileria equi strain WA</name>
    <dbReference type="NCBI Taxonomy" id="1537102"/>
    <lineage>
        <taxon>Eukaryota</taxon>
        <taxon>Sar</taxon>
        <taxon>Alveolata</taxon>
        <taxon>Apicomplexa</taxon>
        <taxon>Aconoidasida</taxon>
        <taxon>Piroplasmida</taxon>
        <taxon>Theileriidae</taxon>
        <taxon>Theileria</taxon>
    </lineage>
</organism>
<keyword evidence="2" id="KW-1185">Reference proteome</keyword>
<dbReference type="RefSeq" id="XP_004830209.1">
    <property type="nucleotide sequence ID" value="XM_004830152.1"/>
</dbReference>
<proteinExistence type="predicted"/>
<evidence type="ECO:0000313" key="2">
    <source>
        <dbReference type="Proteomes" id="UP000031512"/>
    </source>
</evidence>
<dbReference type="AlphaFoldDB" id="L0AZ67"/>
<dbReference type="VEuPathDB" id="PiroplasmaDB:BEWA_034000"/>